<comment type="subcellular location">
    <subcellularLocation>
        <location evidence="1">Cell outer membrane</location>
        <topology evidence="1">Multi-pass membrane protein</topology>
    </subcellularLocation>
</comment>
<organism evidence="13 14">
    <name type="scientific">Sphingomonas glacialis</name>
    <dbReference type="NCBI Taxonomy" id="658225"/>
    <lineage>
        <taxon>Bacteria</taxon>
        <taxon>Pseudomonadati</taxon>
        <taxon>Pseudomonadota</taxon>
        <taxon>Alphaproteobacteria</taxon>
        <taxon>Sphingomonadales</taxon>
        <taxon>Sphingomonadaceae</taxon>
        <taxon>Sphingomonas</taxon>
    </lineage>
</organism>
<keyword evidence="14" id="KW-1185">Reference proteome</keyword>
<gene>
    <name evidence="13" type="ORF">GCM10008023_13780</name>
</gene>
<evidence type="ECO:0000259" key="12">
    <source>
        <dbReference type="SMART" id="SM00965"/>
    </source>
</evidence>
<dbReference type="InterPro" id="IPR011662">
    <property type="entry name" value="Secretin/TonB_short_N"/>
</dbReference>
<dbReference type="Pfam" id="PF00593">
    <property type="entry name" value="TonB_dep_Rec_b-barrel"/>
    <property type="match status" value="1"/>
</dbReference>
<evidence type="ECO:0000256" key="9">
    <source>
        <dbReference type="ARBA" id="ARBA00023136"/>
    </source>
</evidence>
<dbReference type="Gene3D" id="2.40.170.20">
    <property type="entry name" value="TonB-dependent receptor, beta-barrel domain"/>
    <property type="match status" value="1"/>
</dbReference>
<keyword evidence="3" id="KW-1134">Transmembrane beta strand</keyword>
<evidence type="ECO:0000256" key="7">
    <source>
        <dbReference type="ARBA" id="ARBA00023065"/>
    </source>
</evidence>
<dbReference type="InterPro" id="IPR036942">
    <property type="entry name" value="Beta-barrel_TonB_sf"/>
</dbReference>
<dbReference type="PANTHER" id="PTHR32552">
    <property type="entry name" value="FERRICHROME IRON RECEPTOR-RELATED"/>
    <property type="match status" value="1"/>
</dbReference>
<comment type="similarity">
    <text evidence="11">Belongs to the TonB-dependent receptor family.</text>
</comment>
<comment type="caution">
    <text evidence="13">The sequence shown here is derived from an EMBL/GenBank/DDBJ whole genome shotgun (WGS) entry which is preliminary data.</text>
</comment>
<sequence>MFRIWPHWLGLSGITMASDGLSRLTKSLRTAAPFALAVCAVPSAPASAQSVRITIAPEPLDRALTSLARQSGFDIISTEPGLARIQARGVRGQMAPREALQRLLDGTGYRAVAIDARSYRVVRAPKTVGALIRRVAVRKHAEVAETGGDIVVTASKQGSTLLRFPGSALLIGGFAPGSLAARSVTMDDVARDTPVLQNTELGEGRNKIFIRGIADSSFNGPTQSTASLYFDEVPLGFAGPEPSLNLYDMKSVEVLEGPQGTLYGSGAIGGIIHLEPNPTDLAKTAASLSAGVTLTQGGAAGYDAAGMVNLPILKDRVGLRVVGYSERDGGYITDSMRRLGNINRADRIGGRASLVIAPGDGWSIELGALGQKIDAADGQYAETMSGPLERRSVLAQPYSSHIKLARGVVRKHWDSGLDLVSATGYVDLRTFDTFDASRTIGATGPTVYTTEQSDKLFVQETRLSRAVPDKIGWLVGLAFLEDRDVQARTLGMPNQTRDIIGVSNRTDSVSVFGEANWPVTERLTVTGGARVTAARTDGEPSVTPRSNSFVKGRATRRIDPTLALSWLVGPRLALFARVQSGYRTGGLAVASGVGRVQDFGSDSITVGEFGLRKQRTGATGLELTVAASYARWRDIQADLYTRRGQPYTSNIGNADIIGLEATGDWVPVRGLHANFAFLYTHNVVDGPLAQSSTKANRRLPETPAFAGNAGLSYRWTLRDASMLSIATSGRYVGRSVLGTGDFLDVSQGNYAVLDAQIAWHWHTFDVTLAGDNLTNATANRFSLGNPLILASRQQTTPLRPRNVRLGMSVAW</sequence>
<proteinExistence type="inferred from homology"/>
<keyword evidence="9 11" id="KW-0472">Membrane</keyword>
<feature type="domain" description="Secretin/TonB short N-terminal" evidence="12">
    <location>
        <begin position="73"/>
        <end position="124"/>
    </location>
</feature>
<dbReference type="SUPFAM" id="SSF56935">
    <property type="entry name" value="Porins"/>
    <property type="match status" value="1"/>
</dbReference>
<evidence type="ECO:0000256" key="6">
    <source>
        <dbReference type="ARBA" id="ARBA00023004"/>
    </source>
</evidence>
<reference evidence="14" key="1">
    <citation type="journal article" date="2019" name="Int. J. Syst. Evol. Microbiol.">
        <title>The Global Catalogue of Microorganisms (GCM) 10K type strain sequencing project: providing services to taxonomists for standard genome sequencing and annotation.</title>
        <authorList>
            <consortium name="The Broad Institute Genomics Platform"/>
            <consortium name="The Broad Institute Genome Sequencing Center for Infectious Disease"/>
            <person name="Wu L."/>
            <person name="Ma J."/>
        </authorList>
    </citation>
    <scope>NUCLEOTIDE SEQUENCE [LARGE SCALE GENOMIC DNA]</scope>
    <source>
        <strain evidence="14">CGMCC 1.8957</strain>
    </source>
</reference>
<dbReference type="EMBL" id="BNAQ01000002">
    <property type="protein sequence ID" value="GHH13482.1"/>
    <property type="molecule type" value="Genomic_DNA"/>
</dbReference>
<evidence type="ECO:0000256" key="4">
    <source>
        <dbReference type="ARBA" id="ARBA00022496"/>
    </source>
</evidence>
<evidence type="ECO:0000313" key="13">
    <source>
        <dbReference type="EMBL" id="GHH13482.1"/>
    </source>
</evidence>
<keyword evidence="4" id="KW-0410">Iron transport</keyword>
<keyword evidence="10" id="KW-0998">Cell outer membrane</keyword>
<dbReference type="InterPro" id="IPR039426">
    <property type="entry name" value="TonB-dep_rcpt-like"/>
</dbReference>
<evidence type="ECO:0000256" key="11">
    <source>
        <dbReference type="RuleBase" id="RU003357"/>
    </source>
</evidence>
<dbReference type="Pfam" id="PF07715">
    <property type="entry name" value="Plug"/>
    <property type="match status" value="1"/>
</dbReference>
<dbReference type="PANTHER" id="PTHR32552:SF81">
    <property type="entry name" value="TONB-DEPENDENT OUTER MEMBRANE RECEPTOR"/>
    <property type="match status" value="1"/>
</dbReference>
<dbReference type="InterPro" id="IPR000531">
    <property type="entry name" value="Beta-barrel_TonB"/>
</dbReference>
<evidence type="ECO:0000256" key="3">
    <source>
        <dbReference type="ARBA" id="ARBA00022452"/>
    </source>
</evidence>
<keyword evidence="6" id="KW-0408">Iron</keyword>
<dbReference type="InterPro" id="IPR012910">
    <property type="entry name" value="Plug_dom"/>
</dbReference>
<evidence type="ECO:0000256" key="2">
    <source>
        <dbReference type="ARBA" id="ARBA00022448"/>
    </source>
</evidence>
<keyword evidence="2" id="KW-0813">Transport</keyword>
<evidence type="ECO:0000256" key="5">
    <source>
        <dbReference type="ARBA" id="ARBA00022692"/>
    </source>
</evidence>
<keyword evidence="5" id="KW-0812">Transmembrane</keyword>
<evidence type="ECO:0000256" key="10">
    <source>
        <dbReference type="ARBA" id="ARBA00023237"/>
    </source>
</evidence>
<keyword evidence="8 11" id="KW-0798">TonB box</keyword>
<protein>
    <recommendedName>
        <fullName evidence="12">Secretin/TonB short N-terminal domain-containing protein</fullName>
    </recommendedName>
</protein>
<evidence type="ECO:0000313" key="14">
    <source>
        <dbReference type="Proteomes" id="UP000652430"/>
    </source>
</evidence>
<dbReference type="Proteomes" id="UP000652430">
    <property type="component" value="Unassembled WGS sequence"/>
</dbReference>
<evidence type="ECO:0000256" key="8">
    <source>
        <dbReference type="ARBA" id="ARBA00023077"/>
    </source>
</evidence>
<name>A0ABQ3LG82_9SPHN</name>
<accession>A0ABQ3LG82</accession>
<dbReference type="SMART" id="SM00965">
    <property type="entry name" value="STN"/>
    <property type="match status" value="1"/>
</dbReference>
<dbReference type="Gene3D" id="3.55.50.30">
    <property type="match status" value="1"/>
</dbReference>
<keyword evidence="7" id="KW-0406">Ion transport</keyword>
<evidence type="ECO:0000256" key="1">
    <source>
        <dbReference type="ARBA" id="ARBA00004571"/>
    </source>
</evidence>